<sequence>MATQLVPLPEVERLSTSVIRILAGNPGKFTLQGTNTYLVGRGTRRLLIDTGEGLPRWPTLLQSVLKDENAVVHEVLLTHWHHDHVKGIPDLLKICPQATVYKHQPSEKVEGQTDIKDGQVFKVEGATLEAFYTPGHAIDHMSFIFREEDAIFTGDNVLGHGTAVFEDLGAYIASLKKMERAVSGRAYPGHGTVIADATGKITEYIKHRQQREDEILRVLRFGRLDVESSQQESPLSLSSWTPIQIVKIIYRDVPESLHVPASHGVVLVLNKLEAEGKVEHDGASGEWRLSAQRPVL</sequence>
<dbReference type="InterPro" id="IPR036388">
    <property type="entry name" value="WH-like_DNA-bd_sf"/>
</dbReference>
<dbReference type="InterPro" id="IPR036866">
    <property type="entry name" value="RibonucZ/Hydroxyglut_hydro"/>
</dbReference>
<evidence type="ECO:0000256" key="4">
    <source>
        <dbReference type="ARBA" id="ARBA00022801"/>
    </source>
</evidence>
<name>A0A225AJL6_TALAT</name>
<protein>
    <recommendedName>
        <fullName evidence="6">Metallo-beta-lactamase domain-containing protein</fullName>
    </recommendedName>
</protein>
<reference evidence="7 8" key="1">
    <citation type="submission" date="2015-06" db="EMBL/GenBank/DDBJ databases">
        <title>Talaromyces atroroseus IBT 11181 draft genome.</title>
        <authorList>
            <person name="Rasmussen K.B."/>
            <person name="Rasmussen S."/>
            <person name="Petersen B."/>
            <person name="Sicheritz-Ponten T."/>
            <person name="Mortensen U.H."/>
            <person name="Thrane U."/>
        </authorList>
    </citation>
    <scope>NUCLEOTIDE SEQUENCE [LARGE SCALE GENOMIC DNA]</scope>
    <source>
        <strain evidence="7 8">IBT 11181</strain>
    </source>
</reference>
<gene>
    <name evidence="7" type="ORF">UA08_03817</name>
</gene>
<dbReference type="STRING" id="1441469.A0A225AJL6"/>
<dbReference type="PANTHER" id="PTHR23131:SF0">
    <property type="entry name" value="ENDORIBONUCLEASE LACTB2"/>
    <property type="match status" value="1"/>
</dbReference>
<evidence type="ECO:0000256" key="1">
    <source>
        <dbReference type="ARBA" id="ARBA00001947"/>
    </source>
</evidence>
<dbReference type="GO" id="GO:0044550">
    <property type="term" value="P:secondary metabolite biosynthetic process"/>
    <property type="evidence" value="ECO:0007669"/>
    <property type="project" value="TreeGrafter"/>
</dbReference>
<evidence type="ECO:0000256" key="5">
    <source>
        <dbReference type="ARBA" id="ARBA00022833"/>
    </source>
</evidence>
<keyword evidence="8" id="KW-1185">Reference proteome</keyword>
<dbReference type="RefSeq" id="XP_020121181.1">
    <property type="nucleotide sequence ID" value="XM_020266159.1"/>
</dbReference>
<dbReference type="GeneID" id="31003572"/>
<dbReference type="Gene3D" id="3.60.15.10">
    <property type="entry name" value="Ribonuclease Z/Hydroxyacylglutathione hydrolase-like"/>
    <property type="match status" value="1"/>
</dbReference>
<keyword evidence="5" id="KW-0862">Zinc</keyword>
<evidence type="ECO:0000313" key="8">
    <source>
        <dbReference type="Proteomes" id="UP000214365"/>
    </source>
</evidence>
<accession>A0A225AJL6</accession>
<dbReference type="CDD" id="cd07722">
    <property type="entry name" value="LACTB2-like_MBL-fold"/>
    <property type="match status" value="1"/>
</dbReference>
<dbReference type="InterPro" id="IPR001279">
    <property type="entry name" value="Metallo-B-lactamas"/>
</dbReference>
<comment type="cofactor">
    <cofactor evidence="1">
        <name>Zn(2+)</name>
        <dbReference type="ChEBI" id="CHEBI:29105"/>
    </cofactor>
</comment>
<evidence type="ECO:0000259" key="6">
    <source>
        <dbReference type="SMART" id="SM00849"/>
    </source>
</evidence>
<dbReference type="PANTHER" id="PTHR23131">
    <property type="entry name" value="ENDORIBONUCLEASE LACTB2"/>
    <property type="match status" value="1"/>
</dbReference>
<dbReference type="InterPro" id="IPR050662">
    <property type="entry name" value="Sec-metab_biosynth-thioest"/>
</dbReference>
<dbReference type="FunFam" id="3.60.15.10:FF:000041">
    <property type="entry name" value="Metallo-beta-lactamase domain protein"/>
    <property type="match status" value="1"/>
</dbReference>
<comment type="caution">
    <text evidence="7">The sequence shown here is derived from an EMBL/GenBank/DDBJ whole genome shotgun (WGS) entry which is preliminary data.</text>
</comment>
<feature type="domain" description="Metallo-beta-lactamase" evidence="6">
    <location>
        <begin position="33"/>
        <end position="190"/>
    </location>
</feature>
<organism evidence="7 8">
    <name type="scientific">Talaromyces atroroseus</name>
    <dbReference type="NCBI Taxonomy" id="1441469"/>
    <lineage>
        <taxon>Eukaryota</taxon>
        <taxon>Fungi</taxon>
        <taxon>Dikarya</taxon>
        <taxon>Ascomycota</taxon>
        <taxon>Pezizomycotina</taxon>
        <taxon>Eurotiomycetes</taxon>
        <taxon>Eurotiomycetidae</taxon>
        <taxon>Eurotiales</taxon>
        <taxon>Trichocomaceae</taxon>
        <taxon>Talaromyces</taxon>
        <taxon>Talaromyces sect. Trachyspermi</taxon>
    </lineage>
</organism>
<dbReference type="Gene3D" id="1.10.10.10">
    <property type="entry name" value="Winged helix-like DNA-binding domain superfamily/Winged helix DNA-binding domain"/>
    <property type="match status" value="1"/>
</dbReference>
<dbReference type="InterPro" id="IPR041516">
    <property type="entry name" value="LACTB2_WH"/>
</dbReference>
<dbReference type="GO" id="GO:0016787">
    <property type="term" value="F:hydrolase activity"/>
    <property type="evidence" value="ECO:0007669"/>
    <property type="project" value="UniProtKB-KW"/>
</dbReference>
<comment type="similarity">
    <text evidence="2">Belongs to the metallo-beta-lactamase superfamily. Glyoxalase II family.</text>
</comment>
<dbReference type="Proteomes" id="UP000214365">
    <property type="component" value="Unassembled WGS sequence"/>
</dbReference>
<dbReference type="AlphaFoldDB" id="A0A225AJL6"/>
<keyword evidence="4" id="KW-0378">Hydrolase</keyword>
<dbReference type="OrthoDB" id="17458at2759"/>
<dbReference type="EMBL" id="LFMY01000004">
    <property type="protein sequence ID" value="OKL61060.1"/>
    <property type="molecule type" value="Genomic_DNA"/>
</dbReference>
<dbReference type="InterPro" id="IPR047921">
    <property type="entry name" value="LACTB2-like_MBL-fold"/>
</dbReference>
<dbReference type="FunFam" id="1.10.10.10:FF:000328">
    <property type="entry name" value="Lactamase beta 2"/>
    <property type="match status" value="1"/>
</dbReference>
<keyword evidence="3" id="KW-0479">Metal-binding</keyword>
<dbReference type="GO" id="GO:0046872">
    <property type="term" value="F:metal ion binding"/>
    <property type="evidence" value="ECO:0007669"/>
    <property type="project" value="UniProtKB-KW"/>
</dbReference>
<dbReference type="Pfam" id="PF00753">
    <property type="entry name" value="Lactamase_B"/>
    <property type="match status" value="1"/>
</dbReference>
<proteinExistence type="inferred from homology"/>
<dbReference type="SMART" id="SM00849">
    <property type="entry name" value="Lactamase_B"/>
    <property type="match status" value="1"/>
</dbReference>
<dbReference type="Pfam" id="PF17778">
    <property type="entry name" value="WHD_BLACT"/>
    <property type="match status" value="1"/>
</dbReference>
<evidence type="ECO:0000256" key="3">
    <source>
        <dbReference type="ARBA" id="ARBA00022723"/>
    </source>
</evidence>
<dbReference type="SUPFAM" id="SSF56281">
    <property type="entry name" value="Metallo-hydrolase/oxidoreductase"/>
    <property type="match status" value="1"/>
</dbReference>
<evidence type="ECO:0000256" key="2">
    <source>
        <dbReference type="ARBA" id="ARBA00006759"/>
    </source>
</evidence>
<evidence type="ECO:0000313" key="7">
    <source>
        <dbReference type="EMBL" id="OKL61060.1"/>
    </source>
</evidence>